<dbReference type="AlphaFoldDB" id="A0A2C9V4W5"/>
<reference evidence="1" key="1">
    <citation type="submission" date="2016-02" db="EMBL/GenBank/DDBJ databases">
        <title>WGS assembly of Manihot esculenta.</title>
        <authorList>
            <person name="Bredeson J.V."/>
            <person name="Prochnik S.E."/>
            <person name="Lyons J.B."/>
            <person name="Schmutz J."/>
            <person name="Grimwood J."/>
            <person name="Vrebalov J."/>
            <person name="Bart R.S."/>
            <person name="Amuge T."/>
            <person name="Ferguson M.E."/>
            <person name="Green R."/>
            <person name="Putnam N."/>
            <person name="Stites J."/>
            <person name="Rounsley S."/>
            <person name="Rokhsar D.S."/>
        </authorList>
    </citation>
    <scope>NUCLEOTIDE SEQUENCE [LARGE SCALE GENOMIC DNA]</scope>
    <source>
        <tissue evidence="1">Leaf</tissue>
    </source>
</reference>
<evidence type="ECO:0000313" key="1">
    <source>
        <dbReference type="EMBL" id="OAY38849.1"/>
    </source>
</evidence>
<protein>
    <submittedName>
        <fullName evidence="1">Uncharacterized protein</fullName>
    </submittedName>
</protein>
<dbReference type="EMBL" id="CM004396">
    <property type="protein sequence ID" value="OAY38849.1"/>
    <property type="molecule type" value="Genomic_DNA"/>
</dbReference>
<accession>A0A2C9V4W5</accession>
<sequence>MDLFSHDASCLNYVFLRAPKPKKGPCGYFQEEMATSKEVMHHTIVMDWSP</sequence>
<proteinExistence type="predicted"/>
<gene>
    <name evidence="1" type="ORF">MANES_10G047200</name>
</gene>
<organism evidence="1">
    <name type="scientific">Manihot esculenta</name>
    <name type="common">Cassava</name>
    <name type="synonym">Jatropha manihot</name>
    <dbReference type="NCBI Taxonomy" id="3983"/>
    <lineage>
        <taxon>Eukaryota</taxon>
        <taxon>Viridiplantae</taxon>
        <taxon>Streptophyta</taxon>
        <taxon>Embryophyta</taxon>
        <taxon>Tracheophyta</taxon>
        <taxon>Spermatophyta</taxon>
        <taxon>Magnoliopsida</taxon>
        <taxon>eudicotyledons</taxon>
        <taxon>Gunneridae</taxon>
        <taxon>Pentapetalae</taxon>
        <taxon>rosids</taxon>
        <taxon>fabids</taxon>
        <taxon>Malpighiales</taxon>
        <taxon>Euphorbiaceae</taxon>
        <taxon>Crotonoideae</taxon>
        <taxon>Manihoteae</taxon>
        <taxon>Manihot</taxon>
    </lineage>
</organism>
<name>A0A2C9V4W5_MANES</name>